<feature type="compositionally biased region" description="Polar residues" evidence="1">
    <location>
        <begin position="1031"/>
        <end position="1041"/>
    </location>
</feature>
<dbReference type="GeneID" id="20210828"/>
<dbReference type="Proteomes" id="UP000015101">
    <property type="component" value="Unassembled WGS sequence"/>
</dbReference>
<dbReference type="EMBL" id="KB096324">
    <property type="protein sequence ID" value="ESO06072.1"/>
    <property type="molecule type" value="Genomic_DNA"/>
</dbReference>
<evidence type="ECO:0000256" key="1">
    <source>
        <dbReference type="SAM" id="MobiDB-lite"/>
    </source>
</evidence>
<feature type="compositionally biased region" description="Low complexity" evidence="1">
    <location>
        <begin position="1047"/>
        <end position="1067"/>
    </location>
</feature>
<feature type="domain" description="Apple" evidence="3">
    <location>
        <begin position="791"/>
        <end position="870"/>
    </location>
</feature>
<proteinExistence type="predicted"/>
<organism evidence="5 6">
    <name type="scientific">Helobdella robusta</name>
    <name type="common">Californian leech</name>
    <dbReference type="NCBI Taxonomy" id="6412"/>
    <lineage>
        <taxon>Eukaryota</taxon>
        <taxon>Metazoa</taxon>
        <taxon>Spiralia</taxon>
        <taxon>Lophotrochozoa</taxon>
        <taxon>Annelida</taxon>
        <taxon>Clitellata</taxon>
        <taxon>Hirudinea</taxon>
        <taxon>Rhynchobdellida</taxon>
        <taxon>Glossiphoniidae</taxon>
        <taxon>Helobdella</taxon>
    </lineage>
</organism>
<sequence length="1470" mass="165866">MKFVEGLTLVVGGLQGNMTFSKCFVRHLVPFLGLFAMFVSLTQADGAECVPSYSIVYPAINQSLNLKKQQEAQEGKYNWQASTIEVSCMSRCSEDILCRGVIVITAEEDDNECVVCPNDGFYSNDDENPDDNDDDNVDDGIDGRCLRSSQVIGEYEGGVTYYRKVLSCAQYCYNSWSKLFEGKISFGITLIKPQQEITDERDCFRFCEKKPSCSGIVMKLNYPKCQFYRENIGSVDDGGGVFASGESGGKLVMQTIENLGAVEYTLRRCVKRSNVSYSPLGERSSTFLSNLTAEPREVQRYYEICRDKCSFSLSCLSFELNEKFIAQYRQQKQQRRHLSRELLMLVERNLERKCTLLSGDQPLARAAKYGFRKIEQTVSIKKQSNNHFYVQYSIHTFNRLFVEAMPALKVTFVKLCVTLHEFVSIKYQHNTCGIISVSCIHSNISKGCNKIWSQQLNHRYIRHQQEARTLIQNISLMRCQHECLNHSRPCYGFDVMLSSESPVRRPLQARQSSFVASLLNDKNLANEFIKILQLPSVAVVESLASVECYLLLSPREVQLTEWSDGFIHFYYADPCWNQMSFWRFFPKVITASSANRSSADPLVISTLDNSTVDECMLTCANNTKCFGFQSVRLPSTPNHQTNSIRCQLVANFNGSTESTEDVNVEGLYVYERAAHTSDHFPQCFPHFRPSSTFLCPCQGDLLLATPTTPAPSAPVEYECMNRCVADDRCLGFFVVYSNESRNVECRRCEVNCPQRSSASLNVDTLFPDFSKLSAANAVLMFERVDSCPVVCSSEWVILENIGYTEKAGALQHLRSAEECLKFCTNNANCYAAVISAREPVCSYYDMQQASKLNSEVKKVGNIVVVMKRRCVKRCNVYYTPHYNRVFSGKIKVKQLVVSSMEMCRESCQTDVHCKAFQIRRRGSVVVKVPGFDVAMSAFEYNKISANRMQKVCDVLIHVFLHSENIIISPNLLANNLNNNIAVDTDYNLTTCCCGRRCKGRKGLRMHQRSCKTFKDLQNSRKSPNDPEADSKLTSSPMQQKESPPPSTSTSPPTSLPPANNTNNTPLLGIKLPKTTTHWLEANAYFHSQIATVPNITDINNFTTTLQTLIYNYFASNYGTLNQKSSSITTLDKPINKLKSELRQLKLLGRNNHNFDVQISTLSKHIRSKISSAKAIKAEKTVNITSQLKQKFWATCEKLLNPTTALSPLFSVEEANKFLNKILKNPFHNKYRLPNWIEPLTIPSIACNTNTPTYNEIFSIIKKCKSKASPCPLDQMLIIILKKCPILRTILHLLLVLHTIMVSQPSNAPVVCKLSHVQISDEDLVSSPVGDVYRKLFFPCSDESDLCSTAWNVRINSRSKFYQSANTTSNEAIVVKSIADIRECKQACEKRANCQGFDVAVEPGLVLFDSRLGNKVDLFIESTRISECKIYFDFGFVKAEVKSQGFVHYVKVNPCSADVPLGKFFQNSDSN</sequence>
<dbReference type="PROSITE" id="PS50948">
    <property type="entry name" value="PAN"/>
    <property type="match status" value="1"/>
</dbReference>
<protein>
    <recommendedName>
        <fullName evidence="3">Apple domain-containing protein</fullName>
    </recommendedName>
</protein>
<feature type="signal peptide" evidence="2">
    <location>
        <begin position="1"/>
        <end position="44"/>
    </location>
</feature>
<dbReference type="InterPro" id="IPR003609">
    <property type="entry name" value="Pan_app"/>
</dbReference>
<evidence type="ECO:0000313" key="4">
    <source>
        <dbReference type="EMBL" id="ESO06072.1"/>
    </source>
</evidence>
<evidence type="ECO:0000259" key="3">
    <source>
        <dbReference type="PROSITE" id="PS50948"/>
    </source>
</evidence>
<evidence type="ECO:0000313" key="6">
    <source>
        <dbReference type="Proteomes" id="UP000015101"/>
    </source>
</evidence>
<dbReference type="EMBL" id="AMQM01000542">
    <property type="status" value="NOT_ANNOTATED_CDS"/>
    <property type="molecule type" value="Genomic_DNA"/>
</dbReference>
<dbReference type="Gene3D" id="3.50.4.10">
    <property type="entry name" value="Hepatocyte Growth Factor"/>
    <property type="match status" value="1"/>
</dbReference>
<dbReference type="HOGENOM" id="CLU_250255_0_0_1"/>
<dbReference type="RefSeq" id="XP_009015440.1">
    <property type="nucleotide sequence ID" value="XM_009017192.1"/>
</dbReference>
<keyword evidence="2" id="KW-0732">Signal</keyword>
<dbReference type="CTD" id="20210828"/>
<name>T1FPT1_HELRO</name>
<evidence type="ECO:0000313" key="5">
    <source>
        <dbReference type="EnsemblMetazoa" id="HelroP188253"/>
    </source>
</evidence>
<evidence type="ECO:0000256" key="2">
    <source>
        <dbReference type="SAM" id="SignalP"/>
    </source>
</evidence>
<dbReference type="KEGG" id="hro:HELRODRAFT_188253"/>
<reference evidence="6" key="1">
    <citation type="submission" date="2012-12" db="EMBL/GenBank/DDBJ databases">
        <authorList>
            <person name="Hellsten U."/>
            <person name="Grimwood J."/>
            <person name="Chapman J.A."/>
            <person name="Shapiro H."/>
            <person name="Aerts A."/>
            <person name="Otillar R.P."/>
            <person name="Terry A.Y."/>
            <person name="Boore J.L."/>
            <person name="Simakov O."/>
            <person name="Marletaz F."/>
            <person name="Cho S.-J."/>
            <person name="Edsinger-Gonzales E."/>
            <person name="Havlak P."/>
            <person name="Kuo D.-H."/>
            <person name="Larsson T."/>
            <person name="Lv J."/>
            <person name="Arendt D."/>
            <person name="Savage R."/>
            <person name="Osoegawa K."/>
            <person name="de Jong P."/>
            <person name="Lindberg D.R."/>
            <person name="Seaver E.C."/>
            <person name="Weisblat D.A."/>
            <person name="Putnam N.H."/>
            <person name="Grigoriev I.V."/>
            <person name="Rokhsar D.S."/>
        </authorList>
    </citation>
    <scope>NUCLEOTIDE SEQUENCE</scope>
</reference>
<dbReference type="InParanoid" id="T1FPT1"/>
<feature type="chain" id="PRO_5010980868" description="Apple domain-containing protein" evidence="2">
    <location>
        <begin position="45"/>
        <end position="1470"/>
    </location>
</feature>
<keyword evidence="6" id="KW-1185">Reference proteome</keyword>
<gene>
    <name evidence="5" type="primary">20210828</name>
    <name evidence="4" type="ORF">HELRODRAFT_188253</name>
</gene>
<accession>T1FPT1</accession>
<dbReference type="OrthoDB" id="10243531at2759"/>
<dbReference type="EnsemblMetazoa" id="HelroT188253">
    <property type="protein sequence ID" value="HelroP188253"/>
    <property type="gene ID" value="HelroG188253"/>
</dbReference>
<feature type="region of interest" description="Disordered" evidence="1">
    <location>
        <begin position="1014"/>
        <end position="1069"/>
    </location>
</feature>
<feature type="compositionally biased region" description="Basic and acidic residues" evidence="1">
    <location>
        <begin position="1014"/>
        <end position="1030"/>
    </location>
</feature>
<reference evidence="5" key="3">
    <citation type="submission" date="2015-06" db="UniProtKB">
        <authorList>
            <consortium name="EnsemblMetazoa"/>
        </authorList>
    </citation>
    <scope>IDENTIFICATION</scope>
</reference>
<reference evidence="4 6" key="2">
    <citation type="journal article" date="2013" name="Nature">
        <title>Insights into bilaterian evolution from three spiralian genomes.</title>
        <authorList>
            <person name="Simakov O."/>
            <person name="Marletaz F."/>
            <person name="Cho S.J."/>
            <person name="Edsinger-Gonzales E."/>
            <person name="Havlak P."/>
            <person name="Hellsten U."/>
            <person name="Kuo D.H."/>
            <person name="Larsson T."/>
            <person name="Lv J."/>
            <person name="Arendt D."/>
            <person name="Savage R."/>
            <person name="Osoegawa K."/>
            <person name="de Jong P."/>
            <person name="Grimwood J."/>
            <person name="Chapman J.A."/>
            <person name="Shapiro H."/>
            <person name="Aerts A."/>
            <person name="Otillar R.P."/>
            <person name="Terry A.Y."/>
            <person name="Boore J.L."/>
            <person name="Grigoriev I.V."/>
            <person name="Lindberg D.R."/>
            <person name="Seaver E.C."/>
            <person name="Weisblat D.A."/>
            <person name="Putnam N.H."/>
            <person name="Rokhsar D.S."/>
        </authorList>
    </citation>
    <scope>NUCLEOTIDE SEQUENCE</scope>
</reference>